<name>A0A9J5XS03_SOLCO</name>
<reference evidence="1 2" key="1">
    <citation type="submission" date="2020-09" db="EMBL/GenBank/DDBJ databases">
        <title>De no assembly of potato wild relative species, Solanum commersonii.</title>
        <authorList>
            <person name="Cho K."/>
        </authorList>
    </citation>
    <scope>NUCLEOTIDE SEQUENCE [LARGE SCALE GENOMIC DNA]</scope>
    <source>
        <strain evidence="1">LZ3.2</strain>
        <tissue evidence="1">Leaf</tissue>
    </source>
</reference>
<comment type="caution">
    <text evidence="1">The sequence shown here is derived from an EMBL/GenBank/DDBJ whole genome shotgun (WGS) entry which is preliminary data.</text>
</comment>
<dbReference type="AlphaFoldDB" id="A0A9J5XS03"/>
<gene>
    <name evidence="1" type="ORF">H5410_041076</name>
</gene>
<keyword evidence="2" id="KW-1185">Reference proteome</keyword>
<evidence type="ECO:0000313" key="2">
    <source>
        <dbReference type="Proteomes" id="UP000824120"/>
    </source>
</evidence>
<dbReference type="Proteomes" id="UP000824120">
    <property type="component" value="Chromosome 8"/>
</dbReference>
<sequence length="101" mass="12047">MLLDEQCALWIEWHNAKHVIPQYTLYLVNARVFLDLTKERLQRMRDDVWESSLTNRFDVVSYNLFVSMASLNSANSFANFDMERIMTLAKYYPDEYGKLKL</sequence>
<protein>
    <submittedName>
        <fullName evidence="1">Uncharacterized protein</fullName>
    </submittedName>
</protein>
<proteinExistence type="predicted"/>
<accession>A0A9J5XS03</accession>
<organism evidence="1 2">
    <name type="scientific">Solanum commersonii</name>
    <name type="common">Commerson's wild potato</name>
    <name type="synonym">Commerson's nightshade</name>
    <dbReference type="NCBI Taxonomy" id="4109"/>
    <lineage>
        <taxon>Eukaryota</taxon>
        <taxon>Viridiplantae</taxon>
        <taxon>Streptophyta</taxon>
        <taxon>Embryophyta</taxon>
        <taxon>Tracheophyta</taxon>
        <taxon>Spermatophyta</taxon>
        <taxon>Magnoliopsida</taxon>
        <taxon>eudicotyledons</taxon>
        <taxon>Gunneridae</taxon>
        <taxon>Pentapetalae</taxon>
        <taxon>asterids</taxon>
        <taxon>lamiids</taxon>
        <taxon>Solanales</taxon>
        <taxon>Solanaceae</taxon>
        <taxon>Solanoideae</taxon>
        <taxon>Solaneae</taxon>
        <taxon>Solanum</taxon>
    </lineage>
</organism>
<dbReference type="EMBL" id="JACXVP010000008">
    <property type="protein sequence ID" value="KAG5590562.1"/>
    <property type="molecule type" value="Genomic_DNA"/>
</dbReference>
<evidence type="ECO:0000313" key="1">
    <source>
        <dbReference type="EMBL" id="KAG5590562.1"/>
    </source>
</evidence>